<feature type="compositionally biased region" description="Basic and acidic residues" evidence="1">
    <location>
        <begin position="14"/>
        <end position="24"/>
    </location>
</feature>
<dbReference type="OrthoDB" id="4232400at2759"/>
<feature type="compositionally biased region" description="Polar residues" evidence="1">
    <location>
        <begin position="1"/>
        <end position="10"/>
    </location>
</feature>
<evidence type="ECO:0000313" key="3">
    <source>
        <dbReference type="Proteomes" id="UP000654913"/>
    </source>
</evidence>
<feature type="compositionally biased region" description="Basic and acidic residues" evidence="1">
    <location>
        <begin position="58"/>
        <end position="75"/>
    </location>
</feature>
<dbReference type="EMBL" id="AP024447">
    <property type="protein sequence ID" value="BCS26031.1"/>
    <property type="molecule type" value="Genomic_DNA"/>
</dbReference>
<organism evidence="2 3">
    <name type="scientific">Aspergillus puulaauensis</name>
    <dbReference type="NCBI Taxonomy" id="1220207"/>
    <lineage>
        <taxon>Eukaryota</taxon>
        <taxon>Fungi</taxon>
        <taxon>Dikarya</taxon>
        <taxon>Ascomycota</taxon>
        <taxon>Pezizomycotina</taxon>
        <taxon>Eurotiomycetes</taxon>
        <taxon>Eurotiomycetidae</taxon>
        <taxon>Eurotiales</taxon>
        <taxon>Aspergillaceae</taxon>
        <taxon>Aspergillus</taxon>
    </lineage>
</organism>
<dbReference type="RefSeq" id="XP_041558225.1">
    <property type="nucleotide sequence ID" value="XM_041705772.1"/>
</dbReference>
<dbReference type="GeneID" id="64976036"/>
<feature type="compositionally biased region" description="Acidic residues" evidence="1">
    <location>
        <begin position="144"/>
        <end position="156"/>
    </location>
</feature>
<feature type="region of interest" description="Disordered" evidence="1">
    <location>
        <begin position="58"/>
        <end position="171"/>
    </location>
</feature>
<reference evidence="2" key="1">
    <citation type="submission" date="2021-01" db="EMBL/GenBank/DDBJ databases">
        <authorList>
            <consortium name="Aspergillus puulaauensis MK2 genome sequencing consortium"/>
            <person name="Kazuki M."/>
            <person name="Futagami T."/>
        </authorList>
    </citation>
    <scope>NUCLEOTIDE SEQUENCE</scope>
    <source>
        <strain evidence="2">MK2</strain>
    </source>
</reference>
<evidence type="ECO:0000313" key="2">
    <source>
        <dbReference type="EMBL" id="BCS26031.1"/>
    </source>
</evidence>
<name>A0A7R7XQU8_9EURO</name>
<keyword evidence="3" id="KW-1185">Reference proteome</keyword>
<protein>
    <submittedName>
        <fullName evidence="2">Uncharacterized protein</fullName>
    </submittedName>
</protein>
<proteinExistence type="predicted"/>
<feature type="compositionally biased region" description="Acidic residues" evidence="1">
    <location>
        <begin position="105"/>
        <end position="116"/>
    </location>
</feature>
<dbReference type="AlphaFoldDB" id="A0A7R7XQU8"/>
<reference evidence="2" key="2">
    <citation type="submission" date="2021-02" db="EMBL/GenBank/DDBJ databases">
        <title>Aspergillus puulaauensis MK2 genome sequence.</title>
        <authorList>
            <person name="Futagami T."/>
            <person name="Mori K."/>
            <person name="Kadooka C."/>
            <person name="Tanaka T."/>
        </authorList>
    </citation>
    <scope>NUCLEOTIDE SEQUENCE</scope>
    <source>
        <strain evidence="2">MK2</strain>
    </source>
</reference>
<gene>
    <name evidence="2" type="ORF">APUU_50742A</name>
</gene>
<evidence type="ECO:0000256" key="1">
    <source>
        <dbReference type="SAM" id="MobiDB-lite"/>
    </source>
</evidence>
<sequence>MSSQSTTNPSSFPPEEKSLHQVLKESGYDNLQHFMQSHNLRIHDVDDVQRAKAILSRLREYDRTSTHDRHSENDKPTNINQNYDSDSESESDSGSSRGVPIGFTEDVEDDEDDADESGCRVDGPYSHFEWGLDEPEFEGYPVFSDDEDGYDSDQGEYYDGLEGYSDDGEGW</sequence>
<dbReference type="KEGG" id="apuu:APUU_50742A"/>
<dbReference type="Proteomes" id="UP000654913">
    <property type="component" value="Chromosome 5"/>
</dbReference>
<feature type="region of interest" description="Disordered" evidence="1">
    <location>
        <begin position="1"/>
        <end position="24"/>
    </location>
</feature>
<accession>A0A7R7XQU8</accession>